<dbReference type="InterPro" id="IPR032165">
    <property type="entry name" value="DUF5001"/>
</dbReference>
<dbReference type="EMBL" id="JAKWBL010000001">
    <property type="protein sequence ID" value="MCH5598380.1"/>
    <property type="molecule type" value="Genomic_DNA"/>
</dbReference>
<keyword evidence="3" id="KW-1185">Reference proteome</keyword>
<feature type="domain" description="Ig-like" evidence="1">
    <location>
        <begin position="2"/>
        <end position="74"/>
    </location>
</feature>
<organism evidence="2 3">
    <name type="scientific">Niabella ginsengisoli</name>
    <dbReference type="NCBI Taxonomy" id="522298"/>
    <lineage>
        <taxon>Bacteria</taxon>
        <taxon>Pseudomonadati</taxon>
        <taxon>Bacteroidota</taxon>
        <taxon>Chitinophagia</taxon>
        <taxon>Chitinophagales</taxon>
        <taxon>Chitinophagaceae</taxon>
        <taxon>Niabella</taxon>
    </lineage>
</organism>
<dbReference type="Pfam" id="PF16392">
    <property type="entry name" value="DUF5001"/>
    <property type="match status" value="1"/>
</dbReference>
<evidence type="ECO:0000313" key="2">
    <source>
        <dbReference type="EMBL" id="MCH5598380.1"/>
    </source>
</evidence>
<name>A0ABS9SJ50_9BACT</name>
<accession>A0ABS9SJ50</accession>
<comment type="caution">
    <text evidence="2">The sequence shown here is derived from an EMBL/GenBank/DDBJ whole genome shotgun (WGS) entry which is preliminary data.</text>
</comment>
<dbReference type="RefSeq" id="WP_240828766.1">
    <property type="nucleotide sequence ID" value="NZ_JAKWBL010000001.1"/>
</dbReference>
<proteinExistence type="predicted"/>
<evidence type="ECO:0000313" key="3">
    <source>
        <dbReference type="Proteomes" id="UP001202248"/>
    </source>
</evidence>
<dbReference type="Proteomes" id="UP001202248">
    <property type="component" value="Unassembled WGS sequence"/>
</dbReference>
<gene>
    <name evidence="2" type="ORF">MKP09_10890</name>
</gene>
<evidence type="ECO:0000259" key="1">
    <source>
        <dbReference type="Pfam" id="PF16392"/>
    </source>
</evidence>
<reference evidence="2 3" key="1">
    <citation type="submission" date="2022-02" db="EMBL/GenBank/DDBJ databases">
        <authorList>
            <person name="Min J."/>
        </authorList>
    </citation>
    <scope>NUCLEOTIDE SEQUENCE [LARGE SCALE GENOMIC DNA]</scope>
    <source>
        <strain evidence="2 3">GR10-1</strain>
    </source>
</reference>
<protein>
    <submittedName>
        <fullName evidence="2">Sb-PDE family phosphodiesterase</fullName>
    </submittedName>
</protein>
<sequence length="77" mass="9038">MLTIENKFDIPFDLKLSSPYDIDDKPYGKVRLAPHEKTKLTLFPVWEYPETFVIEARVENILVDPETCLQTELKIKL</sequence>